<comment type="cofactor">
    <cofactor evidence="4">
        <name>Mn(2+)</name>
        <dbReference type="ChEBI" id="CHEBI:29035"/>
    </cofactor>
</comment>
<dbReference type="InterPro" id="IPR009164">
    <property type="entry name" value="FBPtase_class3"/>
</dbReference>
<dbReference type="STRING" id="87541.AWM71_03625"/>
<keyword evidence="3 4" id="KW-0119">Carbohydrate metabolism</keyword>
<evidence type="ECO:0000256" key="4">
    <source>
        <dbReference type="HAMAP-Rule" id="MF_01854"/>
    </source>
</evidence>
<dbReference type="EMBL" id="LSCQ01000016">
    <property type="protein sequence ID" value="KXB37935.1"/>
    <property type="molecule type" value="Genomic_DNA"/>
</dbReference>
<proteinExistence type="inferred from homology"/>
<dbReference type="GO" id="GO:0042132">
    <property type="term" value="F:fructose 1,6-bisphosphate 1-phosphatase activity"/>
    <property type="evidence" value="ECO:0007669"/>
    <property type="project" value="UniProtKB-UniRule"/>
</dbReference>
<dbReference type="AlphaFoldDB" id="A0A133Y485"/>
<comment type="caution">
    <text evidence="5">The sequence shown here is derived from an EMBL/GenBank/DDBJ whole genome shotgun (WGS) entry which is preliminary data.</text>
</comment>
<comment type="catalytic activity">
    <reaction evidence="4">
        <text>beta-D-fructose 1,6-bisphosphate + H2O = beta-D-fructose 6-phosphate + phosphate</text>
        <dbReference type="Rhea" id="RHEA:11064"/>
        <dbReference type="ChEBI" id="CHEBI:15377"/>
        <dbReference type="ChEBI" id="CHEBI:32966"/>
        <dbReference type="ChEBI" id="CHEBI:43474"/>
        <dbReference type="ChEBI" id="CHEBI:57634"/>
        <dbReference type="EC" id="3.1.3.11"/>
    </reaction>
</comment>
<dbReference type="OrthoDB" id="9779903at2"/>
<dbReference type="PATRIC" id="fig|87541.4.peg.219"/>
<evidence type="ECO:0000313" key="6">
    <source>
        <dbReference type="Proteomes" id="UP000070422"/>
    </source>
</evidence>
<dbReference type="Proteomes" id="UP000070422">
    <property type="component" value="Unassembled WGS sequence"/>
</dbReference>
<dbReference type="InterPro" id="IPR029052">
    <property type="entry name" value="Metallo-depent_PP-like"/>
</dbReference>
<reference evidence="5 6" key="1">
    <citation type="submission" date="2016-01" db="EMBL/GenBank/DDBJ databases">
        <authorList>
            <person name="Oliw E.H."/>
        </authorList>
    </citation>
    <scope>NUCLEOTIDE SEQUENCE [LARGE SCALE GENOMIC DNA]</scope>
    <source>
        <strain evidence="5 6">KA00635</strain>
    </source>
</reference>
<accession>A0A133Y485</accession>
<dbReference type="Pfam" id="PF06874">
    <property type="entry name" value="FBPase_2"/>
    <property type="match status" value="1"/>
</dbReference>
<name>A0A133Y485_9LACT</name>
<keyword evidence="2 4" id="KW-0464">Manganese</keyword>
<gene>
    <name evidence="4" type="primary">fbp</name>
    <name evidence="5" type="ORF">HMPREF3187_00220</name>
</gene>
<dbReference type="GO" id="GO:0006094">
    <property type="term" value="P:gluconeogenesis"/>
    <property type="evidence" value="ECO:0007669"/>
    <property type="project" value="UniProtKB-UniRule"/>
</dbReference>
<dbReference type="HAMAP" id="MF_01854">
    <property type="entry name" value="FBPase_class3"/>
    <property type="match status" value="1"/>
</dbReference>
<protein>
    <recommendedName>
        <fullName evidence="4">Fructose-1,6-bisphosphatase class 3</fullName>
        <shortName evidence="4">FBPase class 3</shortName>
        <ecNumber evidence="4">3.1.3.11</ecNumber>
    </recommendedName>
    <alternativeName>
        <fullName evidence="4">D-fructose-1,6-bisphosphate 1-phosphohydrolase class 3</fullName>
    </alternativeName>
</protein>
<evidence type="ECO:0000256" key="2">
    <source>
        <dbReference type="ARBA" id="ARBA00023211"/>
    </source>
</evidence>
<dbReference type="Gene3D" id="3.60.21.10">
    <property type="match status" value="2"/>
</dbReference>
<dbReference type="UniPathway" id="UPA00138"/>
<comment type="similarity">
    <text evidence="4">Belongs to the FBPase class 3 family.</text>
</comment>
<evidence type="ECO:0000256" key="3">
    <source>
        <dbReference type="ARBA" id="ARBA00023277"/>
    </source>
</evidence>
<organism evidence="5 6">
    <name type="scientific">Aerococcus christensenii</name>
    <dbReference type="NCBI Taxonomy" id="87541"/>
    <lineage>
        <taxon>Bacteria</taxon>
        <taxon>Bacillati</taxon>
        <taxon>Bacillota</taxon>
        <taxon>Bacilli</taxon>
        <taxon>Lactobacillales</taxon>
        <taxon>Aerococcaceae</taxon>
        <taxon>Aerococcus</taxon>
    </lineage>
</organism>
<sequence length="658" mass="75509">MTYSRDFLTLLSEKFPTKAQATTEIINLEAIMALPKGTEHFMTDLHGEYDAVNHVMRNGSGNIKEKIHEIFNERLSQNRQNQLATIIYYPEEKIAALTKPMKTAQEVEEFYTLTITRLIELTQFVVSKYTRSKVRKAMKEDMAYIMDELIFKDSILTNKENYYRSIIQTVISLGEAPKLITRLSELIRELVVDRLHILGDIYDRGPAPDRIINLLMKKKALDIEWGNHDMIWMGAASGSKVLIANVLRIQARYDNLSVVEHCYGIPLRSFIHFAQQTYSSDPASLKGFYPKLPKDCTYPQDEIDQLAKLQQAIAIIQFKLEAQVIKRHPEFGCDNRLLLDKINYEKGTITLNGKNYPLENKTFPTVDPKNPYKLTKEEEQVMNDLQTAFLLSDRLQNHMNFLLNKGSMYRIYNNNLMFHGCIPMNQNGSFMAASIDGETLSGQALLDKFDQVVRRMYANRGPKESENPDLDYCWYLWQGEGSALFGKKQMTTFERYYIADKATHKEHKNVYYKWRENEEFINKVLKEFHIDPEKGHIINGHTPIKAKEGEDAIKANGKMIVIDGGFAKAYQSTTGLGGFTLLYNSYGMQLIAHHPFEGKAAAIANETDIESTRRIVDKEVDRLYVRDTDNGHLLAHQVQELKALIAAYESGEISEKSV</sequence>
<keyword evidence="1 4" id="KW-0378">Hydrolase</keyword>
<dbReference type="SUPFAM" id="SSF56300">
    <property type="entry name" value="Metallo-dependent phosphatases"/>
    <property type="match status" value="1"/>
</dbReference>
<evidence type="ECO:0000313" key="5">
    <source>
        <dbReference type="EMBL" id="KXB37935.1"/>
    </source>
</evidence>
<dbReference type="PIRSF" id="PIRSF000906">
    <property type="entry name" value="FBPtase_Bacill"/>
    <property type="match status" value="1"/>
</dbReference>
<dbReference type="EC" id="3.1.3.11" evidence="4"/>
<dbReference type="RefSeq" id="WP_060936388.1">
    <property type="nucleotide sequence ID" value="NZ_JASOZP010000018.1"/>
</dbReference>
<comment type="pathway">
    <text evidence="4">Carbohydrate biosynthesis; gluconeogenesis.</text>
</comment>
<evidence type="ECO:0000256" key="1">
    <source>
        <dbReference type="ARBA" id="ARBA00022801"/>
    </source>
</evidence>